<feature type="region of interest" description="Disordered" evidence="1">
    <location>
        <begin position="35"/>
        <end position="56"/>
    </location>
</feature>
<evidence type="ECO:0000256" key="2">
    <source>
        <dbReference type="SAM" id="SignalP"/>
    </source>
</evidence>
<reference evidence="3" key="1">
    <citation type="submission" date="2014-03" db="EMBL/GenBank/DDBJ databases">
        <title>The sialotranscriptome of Amblyomma triste, Amblyomma parvum and Amblyomma cajennense ticks, uncovered by 454-based RNA-seq.</title>
        <authorList>
            <person name="Garcia G.R."/>
            <person name="Gardinassi L.G."/>
            <person name="Ribeiro J.M."/>
            <person name="Anatriello E."/>
            <person name="Ferreira B.R."/>
            <person name="Moreira H.N."/>
            <person name="Mafra C."/>
            <person name="Olegario M.M."/>
            <person name="Szabo P.J."/>
            <person name="Miranda-Santos I.K."/>
            <person name="Maruyama S.R."/>
        </authorList>
    </citation>
    <scope>NUCLEOTIDE SEQUENCE</scope>
    <source>
        <strain evidence="3">Mato Grasso do Sul</strain>
        <tissue evidence="3">Salivary glands</tissue>
    </source>
</reference>
<protein>
    <submittedName>
        <fullName evidence="3">Putative secreted protein</fullName>
    </submittedName>
</protein>
<dbReference type="AlphaFoldDB" id="A0A023G549"/>
<name>A0A023G549_AMBTT</name>
<evidence type="ECO:0000256" key="1">
    <source>
        <dbReference type="SAM" id="MobiDB-lite"/>
    </source>
</evidence>
<feature type="compositionally biased region" description="Low complexity" evidence="1">
    <location>
        <begin position="45"/>
        <end position="56"/>
    </location>
</feature>
<feature type="region of interest" description="Disordered" evidence="1">
    <location>
        <begin position="118"/>
        <end position="140"/>
    </location>
</feature>
<dbReference type="EMBL" id="GBBM01007455">
    <property type="protein sequence ID" value="JAC27963.1"/>
    <property type="molecule type" value="mRNA"/>
</dbReference>
<evidence type="ECO:0000313" key="3">
    <source>
        <dbReference type="EMBL" id="JAC27963.1"/>
    </source>
</evidence>
<feature type="compositionally biased region" description="Acidic residues" evidence="1">
    <location>
        <begin position="120"/>
        <end position="129"/>
    </location>
</feature>
<proteinExistence type="evidence at transcript level"/>
<feature type="signal peptide" evidence="2">
    <location>
        <begin position="1"/>
        <end position="25"/>
    </location>
</feature>
<feature type="compositionally biased region" description="Basic and acidic residues" evidence="1">
    <location>
        <begin position="130"/>
        <end position="140"/>
    </location>
</feature>
<accession>A0A023G549</accession>
<sequence length="159" mass="17441">MAFKAALYIMFSCSTLLRLRELVYAQSSDGDGAYDYYTDDPEENTTTTQSPSTGTPCPDILHLMGETNARPLGCRYGCHGSNILPVNTSCYAAKTTLFALVCCFALLALNSFVVGQGSDSDTEYDQYSDEETRGETRDAEVGAKEKFQSKYFSSLQGHN</sequence>
<feature type="chain" id="PRO_5001520627" evidence="2">
    <location>
        <begin position="26"/>
        <end position="159"/>
    </location>
</feature>
<keyword evidence="2" id="KW-0732">Signal</keyword>
<organism evidence="3">
    <name type="scientific">Amblyomma triste</name>
    <name type="common">Neotropical tick</name>
    <dbReference type="NCBI Taxonomy" id="251400"/>
    <lineage>
        <taxon>Eukaryota</taxon>
        <taxon>Metazoa</taxon>
        <taxon>Ecdysozoa</taxon>
        <taxon>Arthropoda</taxon>
        <taxon>Chelicerata</taxon>
        <taxon>Arachnida</taxon>
        <taxon>Acari</taxon>
        <taxon>Parasitiformes</taxon>
        <taxon>Ixodida</taxon>
        <taxon>Ixodoidea</taxon>
        <taxon>Ixodidae</taxon>
        <taxon>Amblyomminae</taxon>
        <taxon>Amblyomma</taxon>
    </lineage>
</organism>